<organism evidence="14 15">
    <name type="scientific">Halobacteriovorax vibrionivorans</name>
    <dbReference type="NCBI Taxonomy" id="2152716"/>
    <lineage>
        <taxon>Bacteria</taxon>
        <taxon>Pseudomonadati</taxon>
        <taxon>Bdellovibrionota</taxon>
        <taxon>Bacteriovoracia</taxon>
        <taxon>Bacteriovoracales</taxon>
        <taxon>Halobacteriovoraceae</taxon>
        <taxon>Halobacteriovorax</taxon>
    </lineage>
</organism>
<name>A0ABY0IGB7_9BACT</name>
<sequence length="230" mass="27222">MYFAIGFLFIHWYLSLFCQSFYLHRYISHDQCKMSRGWDRFFLILTILSQGPSFLRPQHYKTLHMQHHIHSDLEGDPHSPVVSKNIVDMMLHTYRKYMSVKTQRETFPKIVAIADSIPVRSLFVVFYALMYLLFTDSLWFLLLVPIHSLLGPIHGAIVNWCGHKYGYRNHDLDDHSKNTLIIDFLMMGELYQNNHHAKENSINFATNSFELDFTYLTLIPLRKIGVIQYE</sequence>
<evidence type="ECO:0000259" key="13">
    <source>
        <dbReference type="Pfam" id="PF00487"/>
    </source>
</evidence>
<keyword evidence="8" id="KW-0408">Iron</keyword>
<dbReference type="PANTHER" id="PTHR11351:SF31">
    <property type="entry name" value="DESATURASE 1, ISOFORM A-RELATED"/>
    <property type="match status" value="1"/>
</dbReference>
<keyword evidence="3" id="KW-0444">Lipid biosynthesis</keyword>
<keyword evidence="9" id="KW-0443">Lipid metabolism</keyword>
<evidence type="ECO:0000256" key="11">
    <source>
        <dbReference type="ARBA" id="ARBA00023160"/>
    </source>
</evidence>
<proteinExistence type="inferred from homology"/>
<evidence type="ECO:0000256" key="2">
    <source>
        <dbReference type="ARBA" id="ARBA00008749"/>
    </source>
</evidence>
<evidence type="ECO:0000256" key="7">
    <source>
        <dbReference type="ARBA" id="ARBA00023002"/>
    </source>
</evidence>
<keyword evidence="7" id="KW-0560">Oxidoreductase</keyword>
<evidence type="ECO:0000256" key="3">
    <source>
        <dbReference type="ARBA" id="ARBA00022516"/>
    </source>
</evidence>
<gene>
    <name evidence="14" type="ORF">DAY19_07680</name>
</gene>
<comment type="similarity">
    <text evidence="2">Belongs to the fatty acid desaturase type 2 family.</text>
</comment>
<evidence type="ECO:0000256" key="8">
    <source>
        <dbReference type="ARBA" id="ARBA00023004"/>
    </source>
</evidence>
<evidence type="ECO:0000313" key="14">
    <source>
        <dbReference type="EMBL" id="RZF21559.1"/>
    </source>
</evidence>
<evidence type="ECO:0000256" key="9">
    <source>
        <dbReference type="ARBA" id="ARBA00023098"/>
    </source>
</evidence>
<dbReference type="RefSeq" id="WP_115361066.1">
    <property type="nucleotide sequence ID" value="NZ_QDKL01000002.1"/>
</dbReference>
<feature type="domain" description="Fatty acid desaturase" evidence="13">
    <location>
        <begin position="8"/>
        <end position="197"/>
    </location>
</feature>
<accession>A0ABY0IGB7</accession>
<evidence type="ECO:0000256" key="1">
    <source>
        <dbReference type="ARBA" id="ARBA00004141"/>
    </source>
</evidence>
<dbReference type="InterPro" id="IPR005804">
    <property type="entry name" value="FA_desaturase_dom"/>
</dbReference>
<evidence type="ECO:0000256" key="4">
    <source>
        <dbReference type="ARBA" id="ARBA00022692"/>
    </source>
</evidence>
<keyword evidence="10 12" id="KW-0472">Membrane</keyword>
<dbReference type="InterPro" id="IPR015876">
    <property type="entry name" value="Acyl-CoA_DS"/>
</dbReference>
<comment type="subcellular location">
    <subcellularLocation>
        <location evidence="1">Membrane</location>
        <topology evidence="1">Multi-pass membrane protein</topology>
    </subcellularLocation>
</comment>
<keyword evidence="15" id="KW-1185">Reference proteome</keyword>
<feature type="transmembrane region" description="Helical" evidence="12">
    <location>
        <begin position="139"/>
        <end position="161"/>
    </location>
</feature>
<feature type="transmembrane region" description="Helical" evidence="12">
    <location>
        <begin position="6"/>
        <end position="24"/>
    </location>
</feature>
<evidence type="ECO:0000256" key="5">
    <source>
        <dbReference type="ARBA" id="ARBA00022832"/>
    </source>
</evidence>
<dbReference type="Proteomes" id="UP000443582">
    <property type="component" value="Unassembled WGS sequence"/>
</dbReference>
<keyword evidence="6 12" id="KW-1133">Transmembrane helix</keyword>
<feature type="transmembrane region" description="Helical" evidence="12">
    <location>
        <begin position="110"/>
        <end position="133"/>
    </location>
</feature>
<keyword evidence="4 12" id="KW-0812">Transmembrane</keyword>
<comment type="caution">
    <text evidence="14">The sequence shown here is derived from an EMBL/GenBank/DDBJ whole genome shotgun (WGS) entry which is preliminary data.</text>
</comment>
<evidence type="ECO:0000256" key="12">
    <source>
        <dbReference type="SAM" id="Phobius"/>
    </source>
</evidence>
<dbReference type="PANTHER" id="PTHR11351">
    <property type="entry name" value="ACYL-COA DESATURASE"/>
    <property type="match status" value="1"/>
</dbReference>
<dbReference type="EMBL" id="QDKL01000002">
    <property type="protein sequence ID" value="RZF21559.1"/>
    <property type="molecule type" value="Genomic_DNA"/>
</dbReference>
<dbReference type="Pfam" id="PF00487">
    <property type="entry name" value="FA_desaturase"/>
    <property type="match status" value="1"/>
</dbReference>
<evidence type="ECO:0000256" key="10">
    <source>
        <dbReference type="ARBA" id="ARBA00023136"/>
    </source>
</evidence>
<keyword evidence="11" id="KW-0275">Fatty acid biosynthesis</keyword>
<protein>
    <submittedName>
        <fullName evidence="14">Acyl-CoA desaturase</fullName>
    </submittedName>
</protein>
<keyword evidence="5" id="KW-0276">Fatty acid metabolism</keyword>
<reference evidence="15" key="1">
    <citation type="journal article" date="2019" name="Int. J. Syst. Evol. Microbiol.">
        <title>Halobacteriovorax valvorus sp. nov., a novel prokaryotic predator isolated from coastal seawater of China.</title>
        <authorList>
            <person name="Chen M.-X."/>
        </authorList>
    </citation>
    <scope>NUCLEOTIDE SEQUENCE [LARGE SCALE GENOMIC DNA]</scope>
    <source>
        <strain evidence="15">BL9</strain>
    </source>
</reference>
<evidence type="ECO:0000256" key="6">
    <source>
        <dbReference type="ARBA" id="ARBA00022989"/>
    </source>
</evidence>
<evidence type="ECO:0000313" key="15">
    <source>
        <dbReference type="Proteomes" id="UP000443582"/>
    </source>
</evidence>